<reference evidence="1" key="1">
    <citation type="journal article" date="1999" name="Methods Enzymol.">
        <title>High-efficiency full-length cDNA cloning.</title>
        <authorList>
            <person name="Carninci P."/>
            <person name="Hayashizaki Y."/>
        </authorList>
    </citation>
    <scope>NUCLEOTIDE SEQUENCE</scope>
    <source>
        <strain evidence="1">C57BL/6J</strain>
        <tissue evidence="1">Head</tissue>
    </source>
</reference>
<dbReference type="AGR" id="MGI:2151055"/>
<reference evidence="1" key="5">
    <citation type="journal article" date="2002" name="Nature">
        <title>Analysis of the mouse transcriptome based on functional annotation of 60,770 full-length cDNAs.</title>
        <authorList>
            <consortium name="The FANTOM Consortium and the RIKEN Genome Exploration Research Group Phase I and II Team"/>
        </authorList>
    </citation>
    <scope>NUCLEOTIDE SEQUENCE</scope>
    <source>
        <strain evidence="1">C57BL/6J</strain>
        <tissue evidence="1">Head</tissue>
    </source>
</reference>
<organism evidence="1">
    <name type="scientific">Mus musculus</name>
    <name type="common">Mouse</name>
    <dbReference type="NCBI Taxonomy" id="10090"/>
    <lineage>
        <taxon>Eukaryota</taxon>
        <taxon>Metazoa</taxon>
        <taxon>Chordata</taxon>
        <taxon>Craniata</taxon>
        <taxon>Vertebrata</taxon>
        <taxon>Euteleostomi</taxon>
        <taxon>Mammalia</taxon>
        <taxon>Eutheria</taxon>
        <taxon>Euarchontoglires</taxon>
        <taxon>Glires</taxon>
        <taxon>Rodentia</taxon>
        <taxon>Myomorpha</taxon>
        <taxon>Muroidea</taxon>
        <taxon>Muridae</taxon>
        <taxon>Murinae</taxon>
        <taxon>Mus</taxon>
        <taxon>Mus</taxon>
    </lineage>
</organism>
<reference evidence="1" key="8">
    <citation type="journal article" date="2005" name="Science">
        <title>Antisense Transcription in the Mammalian Transcriptome.</title>
        <authorList>
            <consortium name="RIKEN Genome Exploration Research Group and Genome Science Group (Genome Network Project Core Group) and the FANTOM Consortium"/>
        </authorList>
    </citation>
    <scope>NUCLEOTIDE SEQUENCE</scope>
    <source>
        <strain evidence="1">C57BL/6J</strain>
        <tissue evidence="1">Head</tissue>
    </source>
</reference>
<accession>Q3TTT5</accession>
<reference evidence="1" key="2">
    <citation type="journal article" date="2000" name="Genome Res.">
        <title>Normalization and subtraction of cap-trapper-selected cDNAs to prepare full-length cDNA libraries for rapid discovery of new genes.</title>
        <authorList>
            <person name="Carninci P."/>
            <person name="Shibata Y."/>
            <person name="Hayatsu N."/>
            <person name="Sugahara Y."/>
            <person name="Shibata K."/>
            <person name="Itoh M."/>
            <person name="Konno H."/>
            <person name="Okazaki Y."/>
            <person name="Muramatsu M."/>
            <person name="Hayashizaki Y."/>
        </authorList>
    </citation>
    <scope>NUCLEOTIDE SEQUENCE</scope>
    <source>
        <strain evidence="1">C57BL/6J</strain>
        <tissue evidence="1">Head</tissue>
    </source>
</reference>
<evidence type="ECO:0000313" key="1">
    <source>
        <dbReference type="EMBL" id="BAE36239.1"/>
    </source>
</evidence>
<proteinExistence type="evidence at transcript level"/>
<dbReference type="AlphaFoldDB" id="Q3TTT5"/>
<gene>
    <name evidence="2" type="primary">Cnnm3</name>
</gene>
<reference evidence="1" key="6">
    <citation type="submission" date="2004-04" db="EMBL/GenBank/DDBJ databases">
        <authorList>
            <person name="Arakawa T."/>
            <person name="Carninci P."/>
            <person name="Fukuda S."/>
            <person name="Hashizume W."/>
            <person name="Hayashida K."/>
            <person name="Hori F."/>
            <person name="Iida J."/>
            <person name="Imamura K."/>
            <person name="Imotani K."/>
            <person name="Itoh M."/>
            <person name="Kanagawa S."/>
            <person name="Kawai J."/>
            <person name="Kojima M."/>
            <person name="Konno H."/>
            <person name="Murata M."/>
            <person name="Nakamura M."/>
            <person name="Ninomiya N."/>
            <person name="Nishiyori H."/>
            <person name="Nomura K."/>
            <person name="Ohno M."/>
            <person name="Sakazume N."/>
            <person name="Sano H."/>
            <person name="Sasaki D."/>
            <person name="Shibata K."/>
            <person name="Shiraki T."/>
            <person name="Tagami M."/>
            <person name="Tagami Y."/>
            <person name="Waki K."/>
            <person name="Watahiki A."/>
            <person name="Muramatsu M."/>
            <person name="Hayashizaki Y."/>
        </authorList>
    </citation>
    <scope>NUCLEOTIDE SEQUENCE</scope>
    <source>
        <strain evidence="1">C57BL/6J</strain>
        <tissue evidence="1">Head</tissue>
    </source>
</reference>
<reference evidence="1" key="3">
    <citation type="journal article" date="2000" name="Genome Res.">
        <title>RIKEN integrated sequence analysis (RISA) system--384-format sequencing pipeline with 384 multicapillary sequencer.</title>
        <authorList>
            <person name="Shibata K."/>
            <person name="Itoh M."/>
            <person name="Aizawa K."/>
            <person name="Nagaoka S."/>
            <person name="Sasaki N."/>
            <person name="Carninci P."/>
            <person name="Konno H."/>
            <person name="Akiyama J."/>
            <person name="Nishi K."/>
            <person name="Kitsunai T."/>
            <person name="Tashiro H."/>
            <person name="Itoh M."/>
            <person name="Sumi N."/>
            <person name="Ishii Y."/>
            <person name="Nakamura S."/>
            <person name="Hazama M."/>
            <person name="Nishine T."/>
            <person name="Harada A."/>
            <person name="Yamamoto R."/>
            <person name="Matsumoto H."/>
            <person name="Sakaguchi S."/>
            <person name="Ikegami T."/>
            <person name="Kashiwagi K."/>
            <person name="Fujiwake S."/>
            <person name="Inoue K."/>
            <person name="Togawa Y."/>
            <person name="Izawa M."/>
            <person name="Ohara E."/>
            <person name="Watahiki M."/>
            <person name="Yoneda Y."/>
            <person name="Ishikawa T."/>
            <person name="Ozawa K."/>
            <person name="Tanaka T."/>
            <person name="Matsuura S."/>
            <person name="Kawai J."/>
            <person name="Okazaki Y."/>
            <person name="Muramatsu M."/>
            <person name="Inoue Y."/>
            <person name="Kira A."/>
            <person name="Hayashizaki Y."/>
        </authorList>
    </citation>
    <scope>NUCLEOTIDE SEQUENCE</scope>
    <source>
        <strain evidence="1">C57BL/6J</strain>
        <tissue evidence="1">Head</tissue>
    </source>
</reference>
<dbReference type="MGI" id="MGI:2151055">
    <property type="gene designation" value="Cnnm3"/>
</dbReference>
<name>Q3TTT5_MOUSE</name>
<reference evidence="1" key="4">
    <citation type="journal article" date="2001" name="Nature">
        <title>Functional annotation of a full-length mouse cDNA collection.</title>
        <authorList>
            <consortium name="The RIKEN Genome Exploration Research Group Phase II Team and the FANTOM Consortium"/>
        </authorList>
    </citation>
    <scope>NUCLEOTIDE SEQUENCE</scope>
    <source>
        <strain evidence="1">C57BL/6J</strain>
        <tissue evidence="1">Head</tissue>
    </source>
</reference>
<evidence type="ECO:0000313" key="2">
    <source>
        <dbReference type="MGI" id="MGI:2151055"/>
    </source>
</evidence>
<protein>
    <submittedName>
        <fullName evidence="1">Uncharacterized protein</fullName>
    </submittedName>
</protein>
<dbReference type="EMBL" id="AK161204">
    <property type="protein sequence ID" value="BAE36239.1"/>
    <property type="molecule type" value="mRNA"/>
</dbReference>
<reference evidence="1" key="7">
    <citation type="journal article" date="2005" name="Science">
        <title>The Transcriptional Landscape of the Mammalian Genome.</title>
        <authorList>
            <consortium name="The FANTOM Consortium"/>
            <consortium name="Riken Genome Exploration Research Group and Genome Science Group (Genome Network Project Core Group)"/>
        </authorList>
    </citation>
    <scope>NUCLEOTIDE SEQUENCE</scope>
    <source>
        <strain evidence="1">C57BL/6J</strain>
        <tissue evidence="1">Head</tissue>
    </source>
</reference>
<sequence>MTFTLKKNLPGLGAELCTSLNSYRKCRNDLISPHPDPWANDHQSFAVCGSCLLFLGLVHEPVRVFSLATGLYSFPCVCASPPHPHLFFFLLGTLLGTLQIFRFQNPSLDFWFAKIICVVLYSRSEL</sequence>